<keyword evidence="2" id="KW-1185">Reference proteome</keyword>
<reference evidence="1" key="1">
    <citation type="submission" date="2022-06" db="EMBL/GenBank/DDBJ databases">
        <authorList>
            <person name="Legras J.-L."/>
            <person name="Devillers H."/>
            <person name="Grondin C."/>
        </authorList>
    </citation>
    <scope>NUCLEOTIDE SEQUENCE</scope>
    <source>
        <strain evidence="1">CLIB 1444</strain>
    </source>
</reference>
<evidence type="ECO:0000313" key="1">
    <source>
        <dbReference type="EMBL" id="CAH6720477.1"/>
    </source>
</evidence>
<dbReference type="Proteomes" id="UP001152531">
    <property type="component" value="Unassembled WGS sequence"/>
</dbReference>
<name>A0ACA9Y617_9ASCO</name>
<sequence length="722" mass="82921">MSFNLPNPCLLGLLLVISTHNGPQLVYKYPPTLSDNPIDNDLDDDEYKVDDFSDEENEVLNEWDSKHYNFYSGTKKDLLSFLDDQEKFRKSKMGHKSKKSVESISFDDMLKKTVSGVSDQTNNSKSSIQVDSSSVFGVEEDYLVEMLCPPREMCNSRFEINIDDFIYMGLPVHCNDNGSWKKKNKLVSNDDTKLDESLDSPKITSMNMFHLVFIMNPPVIESNYRIDEMYHYVASRLSLVLRHEQQKHDYIWQQVKLISKLKQDFKNQSNFNNLDSFLGEKSSLCKLIIDCYNFISNSEIANLSINNKLRSFQIPVKTEFHSLPQSTVPFLPGSHLSSTVSLVGKTGLINVGETTRFGMDNAMSMMMGNLANQNNDIGGMDKLDEDDTNSTADDIIYLALLLLDDPETIIKDIKAESDSVLANFIRMIKPTESLIRLHSKLQNETNSLMLDIAQLKSFAFHLIYWRRARVIHPLNTRSIYIVSPMAPITINMYNDILTFSKTFPSMPSLAQFLKLLSSPSKKPRQFMAIIPSKDHKDLYLQALSWLLRHGYVTQLHTFIWLKVSRKVKMKVEEDMENENNHKKSKPRISNIHGTDNTSKNTKNGNVNKRISSNPSSYERDIDDIANGIKGINGPEVILEEDEDTIILDPGRATTLERKWIHKIVTEECNLASELVVIFYDILKYMNGKTSLELLLLRENISREDFRRLFSQIEDHIISVRHW</sequence>
<protein>
    <submittedName>
        <fullName evidence="1">Nitrogen permease regulator 3</fullName>
    </submittedName>
</protein>
<evidence type="ECO:0000313" key="2">
    <source>
        <dbReference type="Proteomes" id="UP001152531"/>
    </source>
</evidence>
<proteinExistence type="predicted"/>
<dbReference type="EMBL" id="CALSDN010000004">
    <property type="protein sequence ID" value="CAH6720477.1"/>
    <property type="molecule type" value="Genomic_DNA"/>
</dbReference>
<gene>
    <name evidence="1" type="ORF">CLIB1444_04S00936</name>
</gene>
<comment type="caution">
    <text evidence="1">The sequence shown here is derived from an EMBL/GenBank/DDBJ whole genome shotgun (WGS) entry which is preliminary data.</text>
</comment>
<accession>A0ACA9Y617</accession>
<organism evidence="1 2">
    <name type="scientific">[Candida] jaroonii</name>
    <dbReference type="NCBI Taxonomy" id="467808"/>
    <lineage>
        <taxon>Eukaryota</taxon>
        <taxon>Fungi</taxon>
        <taxon>Dikarya</taxon>
        <taxon>Ascomycota</taxon>
        <taxon>Saccharomycotina</taxon>
        <taxon>Pichiomycetes</taxon>
        <taxon>Debaryomycetaceae</taxon>
        <taxon>Yamadazyma</taxon>
    </lineage>
</organism>